<keyword evidence="3" id="KW-0540">Nuclease</keyword>
<dbReference type="Pfam" id="PF04471">
    <property type="entry name" value="Mrr_cat"/>
    <property type="match status" value="1"/>
</dbReference>
<dbReference type="EMBL" id="CP002985">
    <property type="protein sequence ID" value="AEM48362.1"/>
    <property type="molecule type" value="Genomic_DNA"/>
</dbReference>
<keyword evidence="3" id="KW-0378">Hydrolase</keyword>
<proteinExistence type="predicted"/>
<dbReference type="PANTHER" id="PTHR30015">
    <property type="entry name" value="MRR RESTRICTION SYSTEM PROTEIN"/>
    <property type="match status" value="1"/>
</dbReference>
<dbReference type="GO" id="GO:0015666">
    <property type="term" value="F:restriction endodeoxyribonuclease activity"/>
    <property type="evidence" value="ECO:0007669"/>
    <property type="project" value="TreeGrafter"/>
</dbReference>
<dbReference type="Pfam" id="PF14338">
    <property type="entry name" value="Mrr_N"/>
    <property type="match status" value="1"/>
</dbReference>
<evidence type="ECO:0000313" key="4">
    <source>
        <dbReference type="Proteomes" id="UP000009220"/>
    </source>
</evidence>
<name>G0JNM3_9PROT</name>
<dbReference type="Gene3D" id="3.40.1350.10">
    <property type="match status" value="1"/>
</dbReference>
<evidence type="ECO:0000313" key="3">
    <source>
        <dbReference type="EMBL" id="AEM48362.1"/>
    </source>
</evidence>
<keyword evidence="3" id="KW-0255">Endonuclease</keyword>
<feature type="domain" description="Restriction system protein Mrr-like N-terminal" evidence="2">
    <location>
        <begin position="7"/>
        <end position="91"/>
    </location>
</feature>
<feature type="domain" description="Restriction endonuclease type IV Mrr" evidence="1">
    <location>
        <begin position="159"/>
        <end position="280"/>
    </location>
</feature>
<dbReference type="KEGG" id="afi:Acife_2250"/>
<dbReference type="SUPFAM" id="SSF52980">
    <property type="entry name" value="Restriction endonuclease-like"/>
    <property type="match status" value="1"/>
</dbReference>
<dbReference type="HOGENOM" id="CLU_063822_2_0_6"/>
<gene>
    <name evidence="3" type="ORF">Acife_2250</name>
</gene>
<dbReference type="InterPro" id="IPR052906">
    <property type="entry name" value="Type_IV_Methyl-Rstrct_Enzyme"/>
</dbReference>
<dbReference type="InterPro" id="IPR011856">
    <property type="entry name" value="tRNA_endonuc-like_dom_sf"/>
</dbReference>
<dbReference type="RefSeq" id="WP_014029613.1">
    <property type="nucleotide sequence ID" value="NC_015942.1"/>
</dbReference>
<dbReference type="GO" id="GO:0003677">
    <property type="term" value="F:DNA binding"/>
    <property type="evidence" value="ECO:0007669"/>
    <property type="project" value="InterPro"/>
</dbReference>
<dbReference type="GO" id="GO:0009307">
    <property type="term" value="P:DNA restriction-modification system"/>
    <property type="evidence" value="ECO:0007669"/>
    <property type="project" value="InterPro"/>
</dbReference>
<dbReference type="InterPro" id="IPR007560">
    <property type="entry name" value="Restrct_endonuc_IV_Mrr"/>
</dbReference>
<organism evidence="3 4">
    <name type="scientific">Acidithiobacillus ferrivorans SS3</name>
    <dbReference type="NCBI Taxonomy" id="743299"/>
    <lineage>
        <taxon>Bacteria</taxon>
        <taxon>Pseudomonadati</taxon>
        <taxon>Pseudomonadota</taxon>
        <taxon>Acidithiobacillia</taxon>
        <taxon>Acidithiobacillales</taxon>
        <taxon>Acidithiobacillaceae</taxon>
        <taxon>Acidithiobacillus</taxon>
    </lineage>
</organism>
<evidence type="ECO:0000259" key="2">
    <source>
        <dbReference type="Pfam" id="PF14338"/>
    </source>
</evidence>
<dbReference type="InterPro" id="IPR011335">
    <property type="entry name" value="Restrct_endonuc-II-like"/>
</dbReference>
<dbReference type="AlphaFoldDB" id="G0JNM3"/>
<dbReference type="eggNOG" id="COG1715">
    <property type="taxonomic scope" value="Bacteria"/>
</dbReference>
<dbReference type="Proteomes" id="UP000009220">
    <property type="component" value="Chromosome"/>
</dbReference>
<accession>G0JNM3</accession>
<dbReference type="STRING" id="743299.Acife_2250"/>
<sequence length="306" mass="34221">MTEIPDYQFFMLPILEYLSDGHDHGMKDIRDHLAARYAISTELREAFLPSGTQRIFDSRVAWAKTYITQAGLVESPKRGVVHITARGKELLLQHPQHIDLTVLEQFPEFIAFRNKARKNDETIVPAELSSVSTATPEEQLETAFQTIRIDLVSELMDRLKACDPTFFERLVVELLLKMGYGKNLAEAGKAIGRSGDEGIDGVISEDKLGLDSVYLQAKRWAGSVGRPEIHKFVGALHGKGARKGVFLTTGTFTAEAKEYAARLLDLRVVLIDGPALADYMIDYGLGVTTRTVYEIKRIDSDWFDGE</sequence>
<dbReference type="PANTHER" id="PTHR30015:SF7">
    <property type="entry name" value="TYPE IV METHYL-DIRECTED RESTRICTION ENZYME ECOKMRR"/>
    <property type="match status" value="1"/>
</dbReference>
<protein>
    <submittedName>
        <fullName evidence="3">Restriction endonuclease</fullName>
    </submittedName>
</protein>
<reference evidence="3 4" key="1">
    <citation type="journal article" date="2011" name="J. Bacteriol.">
        <title>Draft genome of the psychrotolerant acidophile Acidithiobacillus ferrivorans SS3.</title>
        <authorList>
            <person name="Liljeqvist M."/>
            <person name="Valdes J."/>
            <person name="Holmes D.S."/>
            <person name="Dopson M."/>
        </authorList>
    </citation>
    <scope>NUCLEOTIDE SEQUENCE [LARGE SCALE GENOMIC DNA]</scope>
    <source>
        <strain evidence="3 4">SS3</strain>
    </source>
</reference>
<dbReference type="InterPro" id="IPR025745">
    <property type="entry name" value="Mrr-like_N_dom"/>
</dbReference>
<evidence type="ECO:0000259" key="1">
    <source>
        <dbReference type="Pfam" id="PF04471"/>
    </source>
</evidence>
<dbReference type="REBASE" id="38956">
    <property type="entry name" value="AfeSS3MrrP"/>
</dbReference>